<evidence type="ECO:0000313" key="1">
    <source>
        <dbReference type="EMBL" id="KSU84766.1"/>
    </source>
</evidence>
<dbReference type="Proteomes" id="UP000054099">
    <property type="component" value="Unassembled WGS sequence"/>
</dbReference>
<name>A0A0V8JCL7_9BACL</name>
<comment type="caution">
    <text evidence="1">The sequence shown here is derived from an EMBL/GenBank/DDBJ whole genome shotgun (WGS) entry which is preliminary data.</text>
</comment>
<sequence length="64" mass="7876">MFIIIKKVSLRKERSKIMNWSQFNPLKRVENYTIFLHHLGLFSEQDKNEILKKIMHFNQRQSDK</sequence>
<evidence type="ECO:0000313" key="2">
    <source>
        <dbReference type="Proteomes" id="UP000054099"/>
    </source>
</evidence>
<organism evidence="1 2">
    <name type="scientific">Fictibacillus enclensis</name>
    <dbReference type="NCBI Taxonomy" id="1017270"/>
    <lineage>
        <taxon>Bacteria</taxon>
        <taxon>Bacillati</taxon>
        <taxon>Bacillota</taxon>
        <taxon>Bacilli</taxon>
        <taxon>Bacillales</taxon>
        <taxon>Fictibacillaceae</taxon>
        <taxon>Fictibacillus</taxon>
    </lineage>
</organism>
<keyword evidence="2" id="KW-1185">Reference proteome</keyword>
<reference evidence="1 2" key="1">
    <citation type="journal article" date="2014" name="Antonie Van Leeuwenhoek">
        <title>Fictibacillus enclensis sp. nov., isolated from marine sediment.</title>
        <authorList>
            <person name="Dastager S.G."/>
            <person name="Mawlankar R."/>
            <person name="Srinivasan K."/>
            <person name="Tang S.K."/>
            <person name="Lee J.C."/>
            <person name="Ramana V.V."/>
            <person name="Shouche Y.S."/>
        </authorList>
    </citation>
    <scope>NUCLEOTIDE SEQUENCE [LARGE SCALE GENOMIC DNA]</scope>
    <source>
        <strain evidence="1 2">NIO-1003</strain>
    </source>
</reference>
<gene>
    <name evidence="1" type="ORF">AS030_04345</name>
</gene>
<protein>
    <submittedName>
        <fullName evidence="1">Uncharacterized protein</fullName>
    </submittedName>
</protein>
<dbReference type="EMBL" id="LNQN01000001">
    <property type="protein sequence ID" value="KSU84766.1"/>
    <property type="molecule type" value="Genomic_DNA"/>
</dbReference>
<proteinExistence type="predicted"/>
<accession>A0A0V8JCL7</accession>
<dbReference type="AlphaFoldDB" id="A0A0V8JCL7"/>